<organism evidence="2 3">
    <name type="scientific">Urochloa decumbens</name>
    <dbReference type="NCBI Taxonomy" id="240449"/>
    <lineage>
        <taxon>Eukaryota</taxon>
        <taxon>Viridiplantae</taxon>
        <taxon>Streptophyta</taxon>
        <taxon>Embryophyta</taxon>
        <taxon>Tracheophyta</taxon>
        <taxon>Spermatophyta</taxon>
        <taxon>Magnoliopsida</taxon>
        <taxon>Liliopsida</taxon>
        <taxon>Poales</taxon>
        <taxon>Poaceae</taxon>
        <taxon>PACMAD clade</taxon>
        <taxon>Panicoideae</taxon>
        <taxon>Panicodae</taxon>
        <taxon>Paniceae</taxon>
        <taxon>Melinidinae</taxon>
        <taxon>Urochloa</taxon>
    </lineage>
</organism>
<dbReference type="Pfam" id="PF00646">
    <property type="entry name" value="F-box"/>
    <property type="match status" value="1"/>
</dbReference>
<dbReference type="AlphaFoldDB" id="A0ABC8WIT8"/>
<dbReference type="SMART" id="SM00256">
    <property type="entry name" value="FBOX"/>
    <property type="match status" value="1"/>
</dbReference>
<keyword evidence="3" id="KW-1185">Reference proteome</keyword>
<dbReference type="SUPFAM" id="SSF81383">
    <property type="entry name" value="F-box domain"/>
    <property type="match status" value="1"/>
</dbReference>
<reference evidence="2" key="1">
    <citation type="submission" date="2024-10" db="EMBL/GenBank/DDBJ databases">
        <authorList>
            <person name="Ryan C."/>
        </authorList>
    </citation>
    <scope>NUCLEOTIDE SEQUENCE [LARGE SCALE GENOMIC DNA]</scope>
</reference>
<dbReference type="InterPro" id="IPR017451">
    <property type="entry name" value="F-box-assoc_interact_dom"/>
</dbReference>
<dbReference type="PANTHER" id="PTHR31672">
    <property type="entry name" value="BNACNNG10540D PROTEIN"/>
    <property type="match status" value="1"/>
</dbReference>
<sequence>MVTAAAGCRGIDALCEDALAAILVRLPSKSVLRCRAVCRSWRRITTDRSFLAAHAARRPLELITLSWAVNAASLSVDGPTTPPRSRLLYRKQMDRDGAPTADLFNLLCSLDGLLLLQQRAGLFVICNPITRQWTNLPPCRHAFACGFYLHGSSGEYRLLCHGIEEEEGSIFDSDRHHYVLSVGGALPRRRRLGRAPLSTFECRVTDYEVPVAHRGTLHWLVVHPEAARTGKMLAFDTDSEAFRLMSRPPERAGDTARVLLELDGELSVAAMQGVASLAVWALQDYGAEIWALRRRVEVPPSTLYGGIYSDVLPTMVVPVGGGAVLIGRRYCDVARLYDLKDERMVREFYFGPDDPTPLVFRESIVSHAFFDCPRSSDVAYIKFFD</sequence>
<gene>
    <name evidence="2" type="ORF">URODEC1_LOCUS13944</name>
</gene>
<evidence type="ECO:0000313" key="2">
    <source>
        <dbReference type="EMBL" id="CAL4909778.1"/>
    </source>
</evidence>
<dbReference type="Pfam" id="PF08268">
    <property type="entry name" value="FBA_3"/>
    <property type="match status" value="1"/>
</dbReference>
<dbReference type="PANTHER" id="PTHR31672:SF2">
    <property type="entry name" value="F-BOX DOMAIN-CONTAINING PROTEIN"/>
    <property type="match status" value="1"/>
</dbReference>
<proteinExistence type="predicted"/>
<accession>A0ABC8WIT8</accession>
<name>A0ABC8WIT8_9POAL</name>
<evidence type="ECO:0000313" key="3">
    <source>
        <dbReference type="Proteomes" id="UP001497457"/>
    </source>
</evidence>
<evidence type="ECO:0000259" key="1">
    <source>
        <dbReference type="SMART" id="SM00256"/>
    </source>
</evidence>
<dbReference type="InterPro" id="IPR050796">
    <property type="entry name" value="SCF_F-box_component"/>
</dbReference>
<dbReference type="InterPro" id="IPR001810">
    <property type="entry name" value="F-box_dom"/>
</dbReference>
<protein>
    <recommendedName>
        <fullName evidence="1">F-box domain-containing protein</fullName>
    </recommendedName>
</protein>
<feature type="domain" description="F-box" evidence="1">
    <location>
        <begin position="14"/>
        <end position="54"/>
    </location>
</feature>
<dbReference type="Gene3D" id="1.20.1280.50">
    <property type="match status" value="1"/>
</dbReference>
<dbReference type="Proteomes" id="UP001497457">
    <property type="component" value="Chromosome 12b"/>
</dbReference>
<dbReference type="InterPro" id="IPR013187">
    <property type="entry name" value="F-box-assoc_dom_typ3"/>
</dbReference>
<dbReference type="InterPro" id="IPR036047">
    <property type="entry name" value="F-box-like_dom_sf"/>
</dbReference>
<dbReference type="NCBIfam" id="TIGR01640">
    <property type="entry name" value="F_box_assoc_1"/>
    <property type="match status" value="1"/>
</dbReference>
<dbReference type="EMBL" id="OZ075122">
    <property type="protein sequence ID" value="CAL4909778.1"/>
    <property type="molecule type" value="Genomic_DNA"/>
</dbReference>